<evidence type="ECO:0000313" key="3">
    <source>
        <dbReference type="Proteomes" id="UP000001425"/>
    </source>
</evidence>
<dbReference type="InterPro" id="IPR037257">
    <property type="entry name" value="T2SS_E_N_sf"/>
</dbReference>
<dbReference type="eggNOG" id="COG0457">
    <property type="taxonomic scope" value="Bacteria"/>
</dbReference>
<dbReference type="PaxDb" id="1148-1652344"/>
<proteinExistence type="predicted"/>
<accession>P73240</accession>
<dbReference type="AlphaFoldDB" id="P73240"/>
<feature type="region of interest" description="Disordered" evidence="1">
    <location>
        <begin position="154"/>
        <end position="222"/>
    </location>
</feature>
<organism evidence="2 3">
    <name type="scientific">Synechocystis sp. (strain ATCC 27184 / PCC 6803 / Kazusa)</name>
    <dbReference type="NCBI Taxonomy" id="1111708"/>
    <lineage>
        <taxon>Bacteria</taxon>
        <taxon>Bacillati</taxon>
        <taxon>Cyanobacteriota</taxon>
        <taxon>Cyanophyceae</taxon>
        <taxon>Synechococcales</taxon>
        <taxon>Merismopediaceae</taxon>
        <taxon>Synechocystis</taxon>
    </lineage>
</organism>
<feature type="compositionally biased region" description="Basic and acidic residues" evidence="1">
    <location>
        <begin position="161"/>
        <end position="178"/>
    </location>
</feature>
<dbReference type="IntAct" id="P73240">
    <property type="interactions" value="2"/>
</dbReference>
<dbReference type="STRING" id="1148.gene:10498130"/>
<reference evidence="2 3" key="2">
    <citation type="journal article" date="1996" name="DNA Res.">
        <title>Sequence analysis of the genome of the unicellular cyanobacterium Synechocystis sp. strain PCC6803. II. Sequence determination of the entire genome and assignment of potential protein-coding regions.</title>
        <authorList>
            <person name="Kaneko T."/>
            <person name="Sato S."/>
            <person name="Kotani H."/>
            <person name="Tanaka A."/>
            <person name="Asamizu E."/>
            <person name="Nakamura Y."/>
            <person name="Miyajima N."/>
            <person name="Hirosawa M."/>
            <person name="Sugiura M."/>
            <person name="Sasamoto S."/>
            <person name="Kimura T."/>
            <person name="Hosouchi T."/>
            <person name="Matsuno A."/>
            <person name="Muraki A."/>
            <person name="Nakazaki N."/>
            <person name="Naruo K."/>
            <person name="Okumura S."/>
            <person name="Shimpo S."/>
            <person name="Takeuchi C."/>
            <person name="Wada T."/>
            <person name="Watanabe A."/>
            <person name="Yamada M."/>
            <person name="Yasuda M."/>
            <person name="Tabata S."/>
        </authorList>
    </citation>
    <scope>NUCLEOTIDE SEQUENCE [LARGE SCALE GENOMIC DNA]</scope>
    <source>
        <strain evidence="3">ATCC 27184 / PCC 6803 / Kazusa</strain>
    </source>
</reference>
<dbReference type="InParanoid" id="P73240"/>
<dbReference type="KEGG" id="syn:sll1921"/>
<evidence type="ECO:0000313" key="2">
    <source>
        <dbReference type="EMBL" id="BAA17267.1"/>
    </source>
</evidence>
<dbReference type="EnsemblBacteria" id="BAA17267">
    <property type="protein sequence ID" value="BAA17267"/>
    <property type="gene ID" value="BAA17267"/>
</dbReference>
<dbReference type="SUPFAM" id="SSF160246">
    <property type="entry name" value="EspE N-terminal domain-like"/>
    <property type="match status" value="2"/>
</dbReference>
<sequence length="251" mass="28296">MAQSPCSRLLGEILREADLITEAQIQVALQDQQYSPLPIGEILVVRGWLHQETVDFFAESWPRMVKTRDRRPLGYYLQQAYLLQEDQVNLILEEQRKLGVRFGSVAVLKGWVKQKTLDYFLEHLMPEAITTSAFQGRNTQSNIAFVRDTRLQTETGYETKGMGDRRAPVNTPSRDRVTPSRANDNGGRIILNPFASNSGNGKIRTGKTKSTQGSSSSTTNSNREDFDLASVLADGAKSTAEKDWEERIWID</sequence>
<dbReference type="PIR" id="S75353">
    <property type="entry name" value="S75353"/>
</dbReference>
<dbReference type="EMBL" id="BA000022">
    <property type="protein sequence ID" value="BAA17267.1"/>
    <property type="molecule type" value="Genomic_DNA"/>
</dbReference>
<dbReference type="Proteomes" id="UP000001425">
    <property type="component" value="Chromosome"/>
</dbReference>
<name>P73240_SYNY3</name>
<feature type="compositionally biased region" description="Low complexity" evidence="1">
    <location>
        <begin position="208"/>
        <end position="221"/>
    </location>
</feature>
<gene>
    <name evidence="2" type="ordered locus">sll1921</name>
</gene>
<keyword evidence="3" id="KW-1185">Reference proteome</keyword>
<evidence type="ECO:0000256" key="1">
    <source>
        <dbReference type="SAM" id="MobiDB-lite"/>
    </source>
</evidence>
<reference evidence="2 3" key="1">
    <citation type="journal article" date="1995" name="DNA Res.">
        <title>Sequence analysis of the genome of the unicellular cyanobacterium Synechocystis sp. strain PCC6803. I. Sequence features in the 1 Mb region from map positions 64% to 92% of the genome.</title>
        <authorList>
            <person name="Kaneko T."/>
            <person name="Tanaka A."/>
            <person name="Sato S."/>
            <person name="Kotani H."/>
            <person name="Sazuka T."/>
            <person name="Miyajima N."/>
            <person name="Sugiura M."/>
            <person name="Tabata S."/>
        </authorList>
    </citation>
    <scope>NUCLEOTIDE SEQUENCE [LARGE SCALE GENOMIC DNA]</scope>
    <source>
        <strain evidence="3">ATCC 27184 / PCC 6803 / Kazusa</strain>
    </source>
</reference>
<dbReference type="GO" id="GO:0005886">
    <property type="term" value="C:plasma membrane"/>
    <property type="evidence" value="ECO:0000318"/>
    <property type="project" value="GO_Central"/>
</dbReference>
<dbReference type="GO" id="GO:0016887">
    <property type="term" value="F:ATP hydrolysis activity"/>
    <property type="evidence" value="ECO:0000318"/>
    <property type="project" value="GO_Central"/>
</dbReference>
<protein>
    <submittedName>
        <fullName evidence="2">Sll1921 protein</fullName>
    </submittedName>
</protein>